<dbReference type="KEGG" id="ala:BFG52_11840"/>
<evidence type="ECO:0000256" key="2">
    <source>
        <dbReference type="ARBA" id="ARBA00010869"/>
    </source>
</evidence>
<comment type="cofactor">
    <cofactor evidence="1">
        <name>pyridoxal 5'-phosphate</name>
        <dbReference type="ChEBI" id="CHEBI:597326"/>
    </cofactor>
</comment>
<dbReference type="GO" id="GO:0009097">
    <property type="term" value="P:isoleucine biosynthetic process"/>
    <property type="evidence" value="ECO:0007669"/>
    <property type="project" value="TreeGrafter"/>
</dbReference>
<dbReference type="STRING" id="1789224.BFG52_11840"/>
<dbReference type="InterPro" id="IPR050147">
    <property type="entry name" value="Ser/Thr_Dehydratase"/>
</dbReference>
<organism evidence="7 8">
    <name type="scientific">Acinetobacter larvae</name>
    <dbReference type="NCBI Taxonomy" id="1789224"/>
    <lineage>
        <taxon>Bacteria</taxon>
        <taxon>Pseudomonadati</taxon>
        <taxon>Pseudomonadota</taxon>
        <taxon>Gammaproteobacteria</taxon>
        <taxon>Moraxellales</taxon>
        <taxon>Moraxellaceae</taxon>
        <taxon>Acinetobacter</taxon>
    </lineage>
</organism>
<dbReference type="PROSITE" id="PS51671">
    <property type="entry name" value="ACT"/>
    <property type="match status" value="1"/>
</dbReference>
<dbReference type="InterPro" id="IPR036052">
    <property type="entry name" value="TrpB-like_PALP_sf"/>
</dbReference>
<name>A0A1B2M195_9GAMM</name>
<comment type="catalytic activity">
    <reaction evidence="5">
        <text>L-serine = pyruvate + NH4(+)</text>
        <dbReference type="Rhea" id="RHEA:19169"/>
        <dbReference type="ChEBI" id="CHEBI:15361"/>
        <dbReference type="ChEBI" id="CHEBI:28938"/>
        <dbReference type="ChEBI" id="CHEBI:33384"/>
        <dbReference type="EC" id="4.3.1.17"/>
    </reaction>
</comment>
<dbReference type="InterPro" id="IPR044561">
    <property type="entry name" value="ACT_ThrD-II-like"/>
</dbReference>
<evidence type="ECO:0000313" key="7">
    <source>
        <dbReference type="EMBL" id="AOA58972.1"/>
    </source>
</evidence>
<dbReference type="InterPro" id="IPR001926">
    <property type="entry name" value="TrpB-like_PALP"/>
</dbReference>
<dbReference type="NCBIfam" id="NF005600">
    <property type="entry name" value="PRK07334.1"/>
    <property type="match status" value="1"/>
</dbReference>
<dbReference type="OrthoDB" id="9811476at2"/>
<dbReference type="Pfam" id="PF00291">
    <property type="entry name" value="PALP"/>
    <property type="match status" value="1"/>
</dbReference>
<feature type="domain" description="ACT" evidence="6">
    <location>
        <begin position="340"/>
        <end position="416"/>
    </location>
</feature>
<keyword evidence="4 7" id="KW-0456">Lyase</keyword>
<keyword evidence="3" id="KW-0663">Pyridoxal phosphate</keyword>
<dbReference type="AlphaFoldDB" id="A0A1B2M195"/>
<evidence type="ECO:0000256" key="4">
    <source>
        <dbReference type="ARBA" id="ARBA00023239"/>
    </source>
</evidence>
<evidence type="ECO:0000256" key="1">
    <source>
        <dbReference type="ARBA" id="ARBA00001933"/>
    </source>
</evidence>
<dbReference type="GO" id="GO:0003941">
    <property type="term" value="F:L-serine ammonia-lyase activity"/>
    <property type="evidence" value="ECO:0007669"/>
    <property type="project" value="UniProtKB-EC"/>
</dbReference>
<evidence type="ECO:0000256" key="5">
    <source>
        <dbReference type="ARBA" id="ARBA00049406"/>
    </source>
</evidence>
<dbReference type="SUPFAM" id="SSF53686">
    <property type="entry name" value="Tryptophan synthase beta subunit-like PLP-dependent enzymes"/>
    <property type="match status" value="1"/>
</dbReference>
<dbReference type="RefSeq" id="WP_067556438.1">
    <property type="nucleotide sequence ID" value="NZ_CP016895.1"/>
</dbReference>
<dbReference type="GO" id="GO:0006565">
    <property type="term" value="P:L-serine catabolic process"/>
    <property type="evidence" value="ECO:0007669"/>
    <property type="project" value="TreeGrafter"/>
</dbReference>
<dbReference type="GO" id="GO:0004794">
    <property type="term" value="F:threonine deaminase activity"/>
    <property type="evidence" value="ECO:0007669"/>
    <property type="project" value="InterPro"/>
</dbReference>
<dbReference type="NCBIfam" id="TIGR01127">
    <property type="entry name" value="ilvA_1Cterm"/>
    <property type="match status" value="1"/>
</dbReference>
<sequence length="416" mass="44261">MSQHASPTVAYPTAAPTFEQIQAAQHRLQGLIVNTPCVLSETLSKKLGATIWLKFENLQFTASFKERGALNKLLSLSQQESQRGVIAASAGNHAQGVAYHAQRTGVAATIVMPTQTPQVKIQRVREYGARVILHGQDFAEAAAKMQQLAAQEHLTIVHPFDDAAVIAGQGTVAIEMLASVANLDILLVPIGGGGLISGIAIAAKAINPNIQVIGVQSAVYPSMAQQVFDYKLPSPHGSTVAEGIAVSQPGHLTAAVVADLVDEIVVVNEDMIEEAIALLLNIEKTVCEGAGAAGIAAIMARPELFLGHQVGVVLSGGNIDTRVMVSVLQRHLTRSGRLIRLRVDLSDHPGALARLTAIIAEQGGNIYELRHERFAANSRAKDSAVSVDIELKSATDLDAMLQAMQLEDYIVRKEEI</sequence>
<dbReference type="CDD" id="cd04886">
    <property type="entry name" value="ACT_ThrD-II-like"/>
    <property type="match status" value="1"/>
</dbReference>
<dbReference type="EMBL" id="CP016895">
    <property type="protein sequence ID" value="AOA58972.1"/>
    <property type="molecule type" value="Genomic_DNA"/>
</dbReference>
<accession>A0A1B2M195</accession>
<dbReference type="Gene3D" id="3.40.50.1100">
    <property type="match status" value="2"/>
</dbReference>
<evidence type="ECO:0000256" key="3">
    <source>
        <dbReference type="ARBA" id="ARBA00022898"/>
    </source>
</evidence>
<dbReference type="FunFam" id="3.40.50.1100:FF:000007">
    <property type="entry name" value="L-threonine dehydratase catabolic TdcB"/>
    <property type="match status" value="1"/>
</dbReference>
<evidence type="ECO:0000259" key="6">
    <source>
        <dbReference type="PROSITE" id="PS51671"/>
    </source>
</evidence>
<evidence type="ECO:0000313" key="8">
    <source>
        <dbReference type="Proteomes" id="UP000093391"/>
    </source>
</evidence>
<protein>
    <submittedName>
        <fullName evidence="7">Threonine ammonia-lyase</fullName>
    </submittedName>
</protein>
<dbReference type="PANTHER" id="PTHR48078">
    <property type="entry name" value="THREONINE DEHYDRATASE, MITOCHONDRIAL-RELATED"/>
    <property type="match status" value="1"/>
</dbReference>
<keyword evidence="8" id="KW-1185">Reference proteome</keyword>
<dbReference type="PANTHER" id="PTHR48078:SF6">
    <property type="entry name" value="L-THREONINE DEHYDRATASE CATABOLIC TDCB"/>
    <property type="match status" value="1"/>
</dbReference>
<dbReference type="Gene3D" id="3.30.70.260">
    <property type="match status" value="1"/>
</dbReference>
<proteinExistence type="inferred from homology"/>
<dbReference type="GO" id="GO:0006567">
    <property type="term" value="P:L-threonine catabolic process"/>
    <property type="evidence" value="ECO:0007669"/>
    <property type="project" value="InterPro"/>
</dbReference>
<reference evidence="7 8" key="1">
    <citation type="submission" date="2016-08" db="EMBL/GenBank/DDBJ databases">
        <authorList>
            <person name="Seilhamer J.J."/>
        </authorList>
    </citation>
    <scope>NUCLEOTIDE SEQUENCE [LARGE SCALE GENOMIC DNA]</scope>
    <source>
        <strain evidence="7 8">BRTC-1</strain>
    </source>
</reference>
<dbReference type="Proteomes" id="UP000093391">
    <property type="component" value="Chromosome"/>
</dbReference>
<comment type="similarity">
    <text evidence="2">Belongs to the serine/threonine dehydratase family.</text>
</comment>
<dbReference type="InterPro" id="IPR005789">
    <property type="entry name" value="Thr_deHydtase_catblc"/>
</dbReference>
<dbReference type="CDD" id="cd01562">
    <property type="entry name" value="Thr-dehyd"/>
    <property type="match status" value="1"/>
</dbReference>
<dbReference type="InterPro" id="IPR002912">
    <property type="entry name" value="ACT_dom"/>
</dbReference>
<gene>
    <name evidence="7" type="ORF">BFG52_11840</name>
</gene>